<reference evidence="1" key="1">
    <citation type="journal article" date="2015" name="Nature">
        <title>Complex archaea that bridge the gap between prokaryotes and eukaryotes.</title>
        <authorList>
            <person name="Spang A."/>
            <person name="Saw J.H."/>
            <person name="Jorgensen S.L."/>
            <person name="Zaremba-Niedzwiedzka K."/>
            <person name="Martijn J."/>
            <person name="Lind A.E."/>
            <person name="van Eijk R."/>
            <person name="Schleper C."/>
            <person name="Guy L."/>
            <person name="Ettema T.J."/>
        </authorList>
    </citation>
    <scope>NUCLEOTIDE SEQUENCE</scope>
</reference>
<protein>
    <submittedName>
        <fullName evidence="1">Uncharacterized protein</fullName>
    </submittedName>
</protein>
<sequence length="120" mass="13032">MASPLDPIGALGTDLTMEHIRAAGGRPTKEDEMTDDRTAPVQAIQSSGQTILAGRIPWALHMVAWRAYRDAGHGDQSAEQIAKRGGFGWVELLAALRGEYNFRGGLQQSRHDLYDVEDGG</sequence>
<comment type="caution">
    <text evidence="1">The sequence shown here is derived from an EMBL/GenBank/DDBJ whole genome shotgun (WGS) entry which is preliminary data.</text>
</comment>
<dbReference type="AlphaFoldDB" id="A0A0F9NUT9"/>
<dbReference type="EMBL" id="LAZR01007468">
    <property type="protein sequence ID" value="KKM85067.1"/>
    <property type="molecule type" value="Genomic_DNA"/>
</dbReference>
<name>A0A0F9NUT9_9ZZZZ</name>
<gene>
    <name evidence="1" type="ORF">LCGC14_1292800</name>
</gene>
<proteinExistence type="predicted"/>
<accession>A0A0F9NUT9</accession>
<organism evidence="1">
    <name type="scientific">marine sediment metagenome</name>
    <dbReference type="NCBI Taxonomy" id="412755"/>
    <lineage>
        <taxon>unclassified sequences</taxon>
        <taxon>metagenomes</taxon>
        <taxon>ecological metagenomes</taxon>
    </lineage>
</organism>
<evidence type="ECO:0000313" key="1">
    <source>
        <dbReference type="EMBL" id="KKM85067.1"/>
    </source>
</evidence>